<dbReference type="PANTHER" id="PTHR39332:SF7">
    <property type="entry name" value="SRPBCC FAMILY PROTEIN"/>
    <property type="match status" value="1"/>
</dbReference>
<name>A0A9W8DRD3_9FUNG</name>
<gene>
    <name evidence="1" type="ORF">H4219_004296</name>
</gene>
<dbReference type="AlphaFoldDB" id="A0A9W8DRD3"/>
<dbReference type="InterPro" id="IPR019587">
    <property type="entry name" value="Polyketide_cyclase/dehydratase"/>
</dbReference>
<dbReference type="EMBL" id="JANBPU010000144">
    <property type="protein sequence ID" value="KAJ1915478.1"/>
    <property type="molecule type" value="Genomic_DNA"/>
</dbReference>
<dbReference type="Pfam" id="PF10604">
    <property type="entry name" value="Polyketide_cyc2"/>
    <property type="match status" value="1"/>
</dbReference>
<accession>A0A9W8DRD3</accession>
<dbReference type="OrthoDB" id="10255646at2759"/>
<keyword evidence="2" id="KW-1185">Reference proteome</keyword>
<protein>
    <recommendedName>
        <fullName evidence="3">Bet v I/Major latex protein domain-containing protein</fullName>
    </recommendedName>
</protein>
<evidence type="ECO:0000313" key="2">
    <source>
        <dbReference type="Proteomes" id="UP001150538"/>
    </source>
</evidence>
<proteinExistence type="predicted"/>
<evidence type="ECO:0008006" key="3">
    <source>
        <dbReference type="Google" id="ProtNLM"/>
    </source>
</evidence>
<reference evidence="1" key="1">
    <citation type="submission" date="2022-07" db="EMBL/GenBank/DDBJ databases">
        <title>Phylogenomic reconstructions and comparative analyses of Kickxellomycotina fungi.</title>
        <authorList>
            <person name="Reynolds N.K."/>
            <person name="Stajich J.E."/>
            <person name="Barry K."/>
            <person name="Grigoriev I.V."/>
            <person name="Crous P."/>
            <person name="Smith M.E."/>
        </authorList>
    </citation>
    <scope>NUCLEOTIDE SEQUENCE</scope>
    <source>
        <strain evidence="1">NBRC 100468</strain>
    </source>
</reference>
<dbReference type="InterPro" id="IPR023393">
    <property type="entry name" value="START-like_dom_sf"/>
</dbReference>
<evidence type="ECO:0000313" key="1">
    <source>
        <dbReference type="EMBL" id="KAJ1915478.1"/>
    </source>
</evidence>
<comment type="caution">
    <text evidence="1">The sequence shown here is derived from an EMBL/GenBank/DDBJ whole genome shotgun (WGS) entry which is preliminary data.</text>
</comment>
<dbReference type="SUPFAM" id="SSF55961">
    <property type="entry name" value="Bet v1-like"/>
    <property type="match status" value="1"/>
</dbReference>
<dbReference type="CDD" id="cd07821">
    <property type="entry name" value="PYR_PYL_RCAR_like"/>
    <property type="match status" value="1"/>
</dbReference>
<sequence length="146" mass="16322">MASSSSKVTVSRVVKAPIDKVWDAIAELDFTFWSLVERSDLVGRSPGEIGSIRKVTFKDKTVQKYKVLEISELDHFITYELIESDPPVPVMSAIYTIHAQRVTSDNTTFVKWSSEFSSDGGLEATQDSKYKKQEALADLSNLIESI</sequence>
<dbReference type="Gene3D" id="3.30.530.20">
    <property type="match status" value="1"/>
</dbReference>
<organism evidence="1 2">
    <name type="scientific">Mycoemilia scoparia</name>
    <dbReference type="NCBI Taxonomy" id="417184"/>
    <lineage>
        <taxon>Eukaryota</taxon>
        <taxon>Fungi</taxon>
        <taxon>Fungi incertae sedis</taxon>
        <taxon>Zoopagomycota</taxon>
        <taxon>Kickxellomycotina</taxon>
        <taxon>Kickxellomycetes</taxon>
        <taxon>Kickxellales</taxon>
        <taxon>Kickxellaceae</taxon>
        <taxon>Mycoemilia</taxon>
    </lineage>
</organism>
<dbReference type="Proteomes" id="UP001150538">
    <property type="component" value="Unassembled WGS sequence"/>
</dbReference>
<dbReference type="PANTHER" id="PTHR39332">
    <property type="entry name" value="BLL4707 PROTEIN"/>
    <property type="match status" value="1"/>
</dbReference>